<reference evidence="1 2" key="1">
    <citation type="submission" date="2024-04" db="EMBL/GenBank/DDBJ databases">
        <authorList>
            <person name="Rising A."/>
            <person name="Reimegard J."/>
            <person name="Sonavane S."/>
            <person name="Akerstrom W."/>
            <person name="Nylinder S."/>
            <person name="Hedman E."/>
            <person name="Kallberg Y."/>
        </authorList>
    </citation>
    <scope>NUCLEOTIDE SEQUENCE [LARGE SCALE GENOMIC DNA]</scope>
</reference>
<organism evidence="1 2">
    <name type="scientific">Larinioides sclopetarius</name>
    <dbReference type="NCBI Taxonomy" id="280406"/>
    <lineage>
        <taxon>Eukaryota</taxon>
        <taxon>Metazoa</taxon>
        <taxon>Ecdysozoa</taxon>
        <taxon>Arthropoda</taxon>
        <taxon>Chelicerata</taxon>
        <taxon>Arachnida</taxon>
        <taxon>Araneae</taxon>
        <taxon>Araneomorphae</taxon>
        <taxon>Entelegynae</taxon>
        <taxon>Araneoidea</taxon>
        <taxon>Araneidae</taxon>
        <taxon>Larinioides</taxon>
    </lineage>
</organism>
<dbReference type="EMBL" id="CAXIEN010000563">
    <property type="protein sequence ID" value="CAL1300534.1"/>
    <property type="molecule type" value="Genomic_DNA"/>
</dbReference>
<keyword evidence="2" id="KW-1185">Reference proteome</keyword>
<name>A0AAV2BXF3_9ARAC</name>
<evidence type="ECO:0000313" key="1">
    <source>
        <dbReference type="EMBL" id="CAL1300534.1"/>
    </source>
</evidence>
<dbReference type="Proteomes" id="UP001497382">
    <property type="component" value="Unassembled WGS sequence"/>
</dbReference>
<gene>
    <name evidence="1" type="ORF">LARSCL_LOCUS21998</name>
</gene>
<accession>A0AAV2BXF3</accession>
<proteinExistence type="predicted"/>
<evidence type="ECO:0000313" key="2">
    <source>
        <dbReference type="Proteomes" id="UP001497382"/>
    </source>
</evidence>
<protein>
    <submittedName>
        <fullName evidence="1">Uncharacterized protein</fullName>
    </submittedName>
</protein>
<sequence length="47" mass="5389">MSSILELRSLNYFFMVPVCDLFSQTFCGTFESRFLGFHAGKFGQCIL</sequence>
<comment type="caution">
    <text evidence="1">The sequence shown here is derived from an EMBL/GenBank/DDBJ whole genome shotgun (WGS) entry which is preliminary data.</text>
</comment>
<dbReference type="AlphaFoldDB" id="A0AAV2BXF3"/>